<dbReference type="CDD" id="cd08948">
    <property type="entry name" value="5beta-POR_like_SDR_a"/>
    <property type="match status" value="1"/>
</dbReference>
<gene>
    <name evidence="2" type="ORF">HHK36_026454</name>
</gene>
<dbReference type="Proteomes" id="UP000655225">
    <property type="component" value="Unassembled WGS sequence"/>
</dbReference>
<dbReference type="Pfam" id="PF22917">
    <property type="entry name" value="PRISE"/>
    <property type="match status" value="1"/>
</dbReference>
<feature type="domain" description="PRISE-like Rossmann-fold" evidence="1">
    <location>
        <begin position="180"/>
        <end position="482"/>
    </location>
</feature>
<keyword evidence="3" id="KW-1185">Reference proteome</keyword>
<organism evidence="2 3">
    <name type="scientific">Tetracentron sinense</name>
    <name type="common">Spur-leaf</name>
    <dbReference type="NCBI Taxonomy" id="13715"/>
    <lineage>
        <taxon>Eukaryota</taxon>
        <taxon>Viridiplantae</taxon>
        <taxon>Streptophyta</taxon>
        <taxon>Embryophyta</taxon>
        <taxon>Tracheophyta</taxon>
        <taxon>Spermatophyta</taxon>
        <taxon>Magnoliopsida</taxon>
        <taxon>Trochodendrales</taxon>
        <taxon>Trochodendraceae</taxon>
        <taxon>Tetracentron</taxon>
    </lineage>
</organism>
<dbReference type="Gene3D" id="3.40.50.720">
    <property type="entry name" value="NAD(P)-binding Rossmann-like Domain"/>
    <property type="match status" value="1"/>
</dbReference>
<dbReference type="PANTHER" id="PTHR32487:SF13">
    <property type="entry name" value="LOW QUALITY PROTEIN: IRIDOID SYNTHASE-LIKE"/>
    <property type="match status" value="1"/>
</dbReference>
<dbReference type="GO" id="GO:0016627">
    <property type="term" value="F:oxidoreductase activity, acting on the CH-CH group of donors"/>
    <property type="evidence" value="ECO:0007669"/>
    <property type="project" value="UniProtKB-ARBA"/>
</dbReference>
<sequence length="485" mass="54708">MMISVSAIERIPENILARLASFMRRKSGKRTRPLSPVVQVTRTVAVPVQEEQQGATIAADIVVPTQTVVAPTVAAPISLRRSSRDRRSAISSDYEVYLNEEHLSLSHMEHEIQYSPVALIVGVTGMAGLGLAEALKKETALGGPWKVYGAARRSKPSWLPSSLVDRYIYFDALNIHDTQEKLSPISNEVTHVFWVAIQVRDTEEANVTVNSAMLSNVLNVLKMAPASRLSHITLQTGTKHYLGPIFDSALASQLVPRDPPFSEDSPRLPFPNFYYALEDLLKSYSPSLTYSVHRSSIIIGASSRSIYNTLLTLAVYASICKYEGLPFKYPGTRYTWEHFCDMSDARVLAEQQIWASVSDTAKNQAFNCTNGDVFTWKSFWMVLCEIFDVDFVPFDDAEEFDWLGEMKEKGRVWDAIVEEKGLYKTKMEEISCFAALNMVLHFEFQHVCSMNKSREFGFFGHADTLKSVRMWVERLRDMNIIPKEG</sequence>
<dbReference type="InterPro" id="IPR055222">
    <property type="entry name" value="PRISE-like_Rossmann-fold"/>
</dbReference>
<dbReference type="OrthoDB" id="1731983at2759"/>
<dbReference type="PANTHER" id="PTHR32487">
    <property type="entry name" value="3-OXO-DELTA(4,5)-STEROID 5-BETA-REDUCTASE"/>
    <property type="match status" value="1"/>
</dbReference>
<evidence type="ECO:0000313" key="2">
    <source>
        <dbReference type="EMBL" id="KAF8387797.1"/>
    </source>
</evidence>
<dbReference type="SUPFAM" id="SSF51735">
    <property type="entry name" value="NAD(P)-binding Rossmann-fold domains"/>
    <property type="match status" value="1"/>
</dbReference>
<evidence type="ECO:0000259" key="1">
    <source>
        <dbReference type="Pfam" id="PF22917"/>
    </source>
</evidence>
<accession>A0A835D4M4</accession>
<dbReference type="AlphaFoldDB" id="A0A835D4M4"/>
<reference evidence="2 3" key="1">
    <citation type="submission" date="2020-04" db="EMBL/GenBank/DDBJ databases">
        <title>Plant Genome Project.</title>
        <authorList>
            <person name="Zhang R.-G."/>
        </authorList>
    </citation>
    <scope>NUCLEOTIDE SEQUENCE [LARGE SCALE GENOMIC DNA]</scope>
    <source>
        <strain evidence="2">YNK0</strain>
        <tissue evidence="2">Leaf</tissue>
    </source>
</reference>
<name>A0A835D4M4_TETSI</name>
<dbReference type="InterPro" id="IPR036291">
    <property type="entry name" value="NAD(P)-bd_dom_sf"/>
</dbReference>
<comment type="caution">
    <text evidence="2">The sequence shown here is derived from an EMBL/GenBank/DDBJ whole genome shotgun (WGS) entry which is preliminary data.</text>
</comment>
<protein>
    <recommendedName>
        <fullName evidence="1">PRISE-like Rossmann-fold domain-containing protein</fullName>
    </recommendedName>
</protein>
<dbReference type="OMA" id="LMNWYIT"/>
<evidence type="ECO:0000313" key="3">
    <source>
        <dbReference type="Proteomes" id="UP000655225"/>
    </source>
</evidence>
<dbReference type="EMBL" id="JABCRI010000020">
    <property type="protein sequence ID" value="KAF8387797.1"/>
    <property type="molecule type" value="Genomic_DNA"/>
</dbReference>
<proteinExistence type="predicted"/>